<sequence>MGGNHPIWLHFTKIGPDKEFKQGCAKCNYCDHKGNESVIRCEGHLKVCNNVSLEIKQRHFGSTFQEPEKRNSTVNTSRQRSSNIQSFVDTMSQVEQNDIELSFAQAIFQCGLPLSLPELKPIKDLFKKARPALILPGRKKLSTTLLNKAYEKTKDEVNKIINKAEFISIISDGWSNLVSEHWTNYILATPVPIFVFAKPTGEVQQNSNNIVADLEKIILDYNPKKVSVIITDNAYVMKKAWKILDKKYPSIIFLGCLAHNLNLLVGDIIKLEWAQNILLNAIMIVKYFKNHTIPAAILKRYQEDKYGSNYKTLKLPVETRWGSSASCLSSIKVNQLAISLATTELINHPTAIIDSEIIEIVQNNNFWNEIQNLFVILKIIVSGITIFESNISYLSQFYKWYENLETNEYLVRSSASEQILDIILKRWNSMYNPIIEIAYLIDSRFQGKTLANDIMTTVSDFVKRYYLETCTKIYSQLLEFLNHSGPFNNTMAWETVNDVDQLTWWTRNFSNSAPELTQFAKRILTIPTSSAAAERNWSNFSHIHSKKRNRLKSPRVFKLGYIFSNSKLQNIYDTKKEFIKKISKSDNLGCFNIDKIDLKDKFWEDLFDNDENESDFSDEEDLEEDIDEFNIDYYNEDQVSNDEYSDDLYDEYSDNQYSDNQDIEDQDIEDQDIENQNIE</sequence>
<feature type="domain" description="DUF659" evidence="7">
    <location>
        <begin position="136"/>
        <end position="284"/>
    </location>
</feature>
<keyword evidence="2" id="KW-0479">Metal-binding</keyword>
<gene>
    <name evidence="9" type="ORF">F8M41_011465</name>
</gene>
<evidence type="ECO:0000259" key="7">
    <source>
        <dbReference type="Pfam" id="PF04937"/>
    </source>
</evidence>
<evidence type="ECO:0000313" key="9">
    <source>
        <dbReference type="EMBL" id="KAF0385584.1"/>
    </source>
</evidence>
<protein>
    <submittedName>
        <fullName evidence="9">Zinc finger bed domain-containing protein 1-like</fullName>
    </submittedName>
</protein>
<dbReference type="AlphaFoldDB" id="A0A8H4A0I7"/>
<comment type="subcellular location">
    <subcellularLocation>
        <location evidence="1">Nucleus</location>
    </subcellularLocation>
</comment>
<evidence type="ECO:0000256" key="6">
    <source>
        <dbReference type="SAM" id="MobiDB-lite"/>
    </source>
</evidence>
<dbReference type="Pfam" id="PF05699">
    <property type="entry name" value="Dimer_Tnp_hAT"/>
    <property type="match status" value="1"/>
</dbReference>
<evidence type="ECO:0000256" key="2">
    <source>
        <dbReference type="ARBA" id="ARBA00022723"/>
    </source>
</evidence>
<keyword evidence="10" id="KW-1185">Reference proteome</keyword>
<reference evidence="9 10" key="1">
    <citation type="journal article" date="2019" name="Environ. Microbiol.">
        <title>At the nexus of three kingdoms: the genome of the mycorrhizal fungus Gigaspora margarita provides insights into plant, endobacterial and fungal interactions.</title>
        <authorList>
            <person name="Venice F."/>
            <person name="Ghignone S."/>
            <person name="Salvioli di Fossalunga A."/>
            <person name="Amselem J."/>
            <person name="Novero M."/>
            <person name="Xianan X."/>
            <person name="Sedzielewska Toro K."/>
            <person name="Morin E."/>
            <person name="Lipzen A."/>
            <person name="Grigoriev I.V."/>
            <person name="Henrissat B."/>
            <person name="Martin F.M."/>
            <person name="Bonfante P."/>
        </authorList>
    </citation>
    <scope>NUCLEOTIDE SEQUENCE [LARGE SCALE GENOMIC DNA]</scope>
    <source>
        <strain evidence="9 10">BEG34</strain>
    </source>
</reference>
<keyword evidence="5" id="KW-0539">Nucleus</keyword>
<accession>A0A8H4A0I7</accession>
<keyword evidence="4" id="KW-0862">Zinc</keyword>
<evidence type="ECO:0000313" key="10">
    <source>
        <dbReference type="Proteomes" id="UP000439903"/>
    </source>
</evidence>
<feature type="compositionally biased region" description="Acidic residues" evidence="6">
    <location>
        <begin position="639"/>
        <end position="653"/>
    </location>
</feature>
<dbReference type="GO" id="GO:0046983">
    <property type="term" value="F:protein dimerization activity"/>
    <property type="evidence" value="ECO:0007669"/>
    <property type="project" value="InterPro"/>
</dbReference>
<dbReference type="GO" id="GO:0005634">
    <property type="term" value="C:nucleus"/>
    <property type="evidence" value="ECO:0007669"/>
    <property type="project" value="UniProtKB-SubCell"/>
</dbReference>
<evidence type="ECO:0000259" key="8">
    <source>
        <dbReference type="Pfam" id="PF05699"/>
    </source>
</evidence>
<proteinExistence type="predicted"/>
<evidence type="ECO:0000256" key="1">
    <source>
        <dbReference type="ARBA" id="ARBA00004123"/>
    </source>
</evidence>
<feature type="region of interest" description="Disordered" evidence="6">
    <location>
        <begin position="636"/>
        <end position="679"/>
    </location>
</feature>
<dbReference type="PANTHER" id="PTHR46481:SF10">
    <property type="entry name" value="ZINC FINGER BED DOMAIN-CONTAINING PROTEIN 39"/>
    <property type="match status" value="1"/>
</dbReference>
<dbReference type="Proteomes" id="UP000439903">
    <property type="component" value="Unassembled WGS sequence"/>
</dbReference>
<evidence type="ECO:0000256" key="5">
    <source>
        <dbReference type="ARBA" id="ARBA00023242"/>
    </source>
</evidence>
<keyword evidence="3" id="KW-0863">Zinc-finger</keyword>
<dbReference type="EMBL" id="WTPW01002346">
    <property type="protein sequence ID" value="KAF0385584.1"/>
    <property type="molecule type" value="Genomic_DNA"/>
</dbReference>
<organism evidence="9 10">
    <name type="scientific">Gigaspora margarita</name>
    <dbReference type="NCBI Taxonomy" id="4874"/>
    <lineage>
        <taxon>Eukaryota</taxon>
        <taxon>Fungi</taxon>
        <taxon>Fungi incertae sedis</taxon>
        <taxon>Mucoromycota</taxon>
        <taxon>Glomeromycotina</taxon>
        <taxon>Glomeromycetes</taxon>
        <taxon>Diversisporales</taxon>
        <taxon>Gigasporaceae</taxon>
        <taxon>Gigaspora</taxon>
    </lineage>
</organism>
<feature type="compositionally biased region" description="Acidic residues" evidence="6">
    <location>
        <begin position="661"/>
        <end position="673"/>
    </location>
</feature>
<dbReference type="SUPFAM" id="SSF53098">
    <property type="entry name" value="Ribonuclease H-like"/>
    <property type="match status" value="1"/>
</dbReference>
<dbReference type="GO" id="GO:0008270">
    <property type="term" value="F:zinc ion binding"/>
    <property type="evidence" value="ECO:0007669"/>
    <property type="project" value="UniProtKB-KW"/>
</dbReference>
<dbReference type="PANTHER" id="PTHR46481">
    <property type="entry name" value="ZINC FINGER BED DOMAIN-CONTAINING PROTEIN 4"/>
    <property type="match status" value="1"/>
</dbReference>
<dbReference type="Pfam" id="PF04937">
    <property type="entry name" value="DUF659"/>
    <property type="match status" value="1"/>
</dbReference>
<comment type="caution">
    <text evidence="9">The sequence shown here is derived from an EMBL/GenBank/DDBJ whole genome shotgun (WGS) entry which is preliminary data.</text>
</comment>
<name>A0A8H4A0I7_GIGMA</name>
<evidence type="ECO:0000256" key="4">
    <source>
        <dbReference type="ARBA" id="ARBA00022833"/>
    </source>
</evidence>
<evidence type="ECO:0000256" key="3">
    <source>
        <dbReference type="ARBA" id="ARBA00022771"/>
    </source>
</evidence>
<dbReference type="OrthoDB" id="2389127at2759"/>
<dbReference type="InterPro" id="IPR008906">
    <property type="entry name" value="HATC_C_dom"/>
</dbReference>
<dbReference type="InterPro" id="IPR052035">
    <property type="entry name" value="ZnF_BED_domain_contain"/>
</dbReference>
<feature type="domain" description="HAT C-terminal dimerisation" evidence="8">
    <location>
        <begin position="491"/>
        <end position="563"/>
    </location>
</feature>
<dbReference type="InterPro" id="IPR012337">
    <property type="entry name" value="RNaseH-like_sf"/>
</dbReference>
<dbReference type="InterPro" id="IPR007021">
    <property type="entry name" value="DUF659"/>
</dbReference>